<protein>
    <submittedName>
        <fullName evidence="6">Tyrosine-type recombinase/integrase</fullName>
    </submittedName>
</protein>
<dbReference type="Gene3D" id="1.10.443.10">
    <property type="entry name" value="Intergrase catalytic core"/>
    <property type="match status" value="1"/>
</dbReference>
<evidence type="ECO:0000256" key="4">
    <source>
        <dbReference type="ARBA" id="ARBA00023172"/>
    </source>
</evidence>
<keyword evidence="7" id="KW-1185">Reference proteome</keyword>
<dbReference type="KEGG" id="pacs:FAZ98_18635"/>
<dbReference type="InterPro" id="IPR013762">
    <property type="entry name" value="Integrase-like_cat_sf"/>
</dbReference>
<dbReference type="EMBL" id="CP046914">
    <property type="protein sequence ID" value="QGZ63778.1"/>
    <property type="molecule type" value="Genomic_DNA"/>
</dbReference>
<reference evidence="6 7" key="1">
    <citation type="submission" date="2019-12" db="EMBL/GenBank/DDBJ databases">
        <title>Paraburkholderia acidiphila 7Q-K02 sp. nov and Paraburkholderia acidisoli DHF22 sp. nov., two strains isolated from forest soil.</title>
        <authorList>
            <person name="Gao Z."/>
            <person name="Qiu L."/>
        </authorList>
    </citation>
    <scope>NUCLEOTIDE SEQUENCE [LARGE SCALE GENOMIC DNA]</scope>
    <source>
        <strain evidence="6 7">DHF22</strain>
    </source>
</reference>
<evidence type="ECO:0000256" key="2">
    <source>
        <dbReference type="ARBA" id="ARBA00022908"/>
    </source>
</evidence>
<gene>
    <name evidence="6" type="ORF">FAZ98_18635</name>
</gene>
<dbReference type="CDD" id="cd00801">
    <property type="entry name" value="INT_P4_C"/>
    <property type="match status" value="1"/>
</dbReference>
<sequence>MLTQRFRFFVESVRRRCFVGNIVGKDRTQTITEAQLLALTVADNDRTVRDGSGLSGKVHAGVKGRVSVHFRYRYRFDGKSREMPLGAWPRDSLESIRQQFDETKLRVECGGDPAGQKKAVIHKIRLEQAEIVRQEQQLAERERQQAEQTLTVQAMFDEWHSEAMAENTADHAEAVRRLFELHLLPRAGALRVSDVKSEHIRQTLVALISAGKISRAISLRIYVDAMFSWAGKRRPWGLLFDISPVESINLKRLLPDGYQDWSDRVLVDDEIIELRNRFQLLRHAFEFRDGSRRGLATPIRREEELAVWITLATMVRINEICSARWREHINFAKATWFIPPEHAKNGKGHTIFLSAFSMKLLRELHTMTGRTPFLLPHPHDSAKPYTTAILQCAIGARQSLGKWKKKSRMSGITASSLALHGGPWSWHDLRRTGSTIMQGCGVDERVVDRCLNHSIHSQARRKGLDARLLRTYQQYNFEKEMRQAWDTLGEYLMKLDGIPAQINGPGAVVVANDDVGPQQLESA</sequence>
<dbReference type="GO" id="GO:0006310">
    <property type="term" value="P:DNA recombination"/>
    <property type="evidence" value="ECO:0007669"/>
    <property type="project" value="UniProtKB-KW"/>
</dbReference>
<dbReference type="InterPro" id="IPR038488">
    <property type="entry name" value="Integrase_DNA-bd_sf"/>
</dbReference>
<dbReference type="PROSITE" id="PS51898">
    <property type="entry name" value="TYR_RECOMBINASE"/>
    <property type="match status" value="1"/>
</dbReference>
<dbReference type="Gene3D" id="1.10.150.130">
    <property type="match status" value="1"/>
</dbReference>
<dbReference type="PANTHER" id="PTHR30629:SF2">
    <property type="entry name" value="PROPHAGE INTEGRASE INTS-RELATED"/>
    <property type="match status" value="1"/>
</dbReference>
<evidence type="ECO:0000256" key="3">
    <source>
        <dbReference type="ARBA" id="ARBA00023125"/>
    </source>
</evidence>
<dbReference type="AlphaFoldDB" id="A0A7Z2GLA4"/>
<dbReference type="Pfam" id="PF22022">
    <property type="entry name" value="Phage_int_M"/>
    <property type="match status" value="1"/>
</dbReference>
<dbReference type="Pfam" id="PF00589">
    <property type="entry name" value="Phage_integrase"/>
    <property type="match status" value="1"/>
</dbReference>
<dbReference type="InterPro" id="IPR011010">
    <property type="entry name" value="DNA_brk_join_enz"/>
</dbReference>
<accession>A0A7Z2GLA4</accession>
<evidence type="ECO:0000256" key="1">
    <source>
        <dbReference type="ARBA" id="ARBA00008857"/>
    </source>
</evidence>
<evidence type="ECO:0000313" key="6">
    <source>
        <dbReference type="EMBL" id="QGZ63778.1"/>
    </source>
</evidence>
<evidence type="ECO:0000313" key="7">
    <source>
        <dbReference type="Proteomes" id="UP000433577"/>
    </source>
</evidence>
<dbReference type="Gene3D" id="3.30.160.390">
    <property type="entry name" value="Integrase, DNA-binding domain"/>
    <property type="match status" value="1"/>
</dbReference>
<keyword evidence="2" id="KW-0229">DNA integration</keyword>
<dbReference type="Pfam" id="PF13356">
    <property type="entry name" value="Arm-DNA-bind_3"/>
    <property type="match status" value="1"/>
</dbReference>
<dbReference type="InterPro" id="IPR010998">
    <property type="entry name" value="Integrase_recombinase_N"/>
</dbReference>
<evidence type="ECO:0000259" key="5">
    <source>
        <dbReference type="PROSITE" id="PS51898"/>
    </source>
</evidence>
<name>A0A7Z2GLA4_9BURK</name>
<dbReference type="InterPro" id="IPR002104">
    <property type="entry name" value="Integrase_catalytic"/>
</dbReference>
<dbReference type="InterPro" id="IPR053876">
    <property type="entry name" value="Phage_int_M"/>
</dbReference>
<proteinExistence type="inferred from homology"/>
<dbReference type="SUPFAM" id="SSF56349">
    <property type="entry name" value="DNA breaking-rejoining enzymes"/>
    <property type="match status" value="1"/>
</dbReference>
<dbReference type="GO" id="GO:0003677">
    <property type="term" value="F:DNA binding"/>
    <property type="evidence" value="ECO:0007669"/>
    <property type="project" value="UniProtKB-KW"/>
</dbReference>
<feature type="domain" description="Tyr recombinase" evidence="5">
    <location>
        <begin position="267"/>
        <end position="486"/>
    </location>
</feature>
<keyword evidence="4" id="KW-0233">DNA recombination</keyword>
<organism evidence="6 7">
    <name type="scientific">Paraburkholderia acidisoli</name>
    <dbReference type="NCBI Taxonomy" id="2571748"/>
    <lineage>
        <taxon>Bacteria</taxon>
        <taxon>Pseudomonadati</taxon>
        <taxon>Pseudomonadota</taxon>
        <taxon>Betaproteobacteria</taxon>
        <taxon>Burkholderiales</taxon>
        <taxon>Burkholderiaceae</taxon>
        <taxon>Paraburkholderia</taxon>
    </lineage>
</organism>
<keyword evidence="3" id="KW-0238">DNA-binding</keyword>
<dbReference type="Proteomes" id="UP000433577">
    <property type="component" value="Chromosome 2"/>
</dbReference>
<dbReference type="InterPro" id="IPR025166">
    <property type="entry name" value="Integrase_DNA_bind_dom"/>
</dbReference>
<dbReference type="InterPro" id="IPR050808">
    <property type="entry name" value="Phage_Integrase"/>
</dbReference>
<dbReference type="GO" id="GO:0015074">
    <property type="term" value="P:DNA integration"/>
    <property type="evidence" value="ECO:0007669"/>
    <property type="project" value="UniProtKB-KW"/>
</dbReference>
<dbReference type="PANTHER" id="PTHR30629">
    <property type="entry name" value="PROPHAGE INTEGRASE"/>
    <property type="match status" value="1"/>
</dbReference>
<comment type="similarity">
    <text evidence="1">Belongs to the 'phage' integrase family.</text>
</comment>